<proteinExistence type="inferred from homology"/>
<dbReference type="AlphaFoldDB" id="A0A0N4XMI6"/>
<evidence type="ECO:0000256" key="2">
    <source>
        <dbReference type="ARBA" id="ARBA00005944"/>
    </source>
</evidence>
<dbReference type="InterPro" id="IPR009231">
    <property type="entry name" value="Chloride_chnl_CLIC-like"/>
</dbReference>
<evidence type="ECO:0000313" key="9">
    <source>
        <dbReference type="EMBL" id="VDL67328.1"/>
    </source>
</evidence>
<dbReference type="PANTHER" id="PTHR34093">
    <property type="entry name" value="CHLORIDE CHANNEL CLIC-LIKE PROTEIN 1"/>
    <property type="match status" value="1"/>
</dbReference>
<dbReference type="GO" id="GO:0005254">
    <property type="term" value="F:chloride channel activity"/>
    <property type="evidence" value="ECO:0007669"/>
    <property type="project" value="TreeGrafter"/>
</dbReference>
<evidence type="ECO:0000313" key="11">
    <source>
        <dbReference type="WBParaSite" id="NBR_0000373801-mRNA-1"/>
    </source>
</evidence>
<dbReference type="WBParaSite" id="NBR_0000373801-mRNA-1">
    <property type="protein sequence ID" value="NBR_0000373801-mRNA-1"/>
    <property type="gene ID" value="NBR_0000373801"/>
</dbReference>
<protein>
    <recommendedName>
        <fullName evidence="3">Chloride channel CLIC-like protein 1</fullName>
    </recommendedName>
</protein>
<accession>A0A0N4XMI6</accession>
<dbReference type="OMA" id="ECEQHYK"/>
<evidence type="ECO:0000313" key="10">
    <source>
        <dbReference type="Proteomes" id="UP000271162"/>
    </source>
</evidence>
<feature type="transmembrane region" description="Helical" evidence="7">
    <location>
        <begin position="296"/>
        <end position="315"/>
    </location>
</feature>
<dbReference type="GO" id="GO:0005783">
    <property type="term" value="C:endoplasmic reticulum"/>
    <property type="evidence" value="ECO:0007669"/>
    <property type="project" value="TreeGrafter"/>
</dbReference>
<feature type="chain" id="PRO_5043124766" description="Chloride channel CLIC-like protein 1" evidence="8">
    <location>
        <begin position="22"/>
        <end position="333"/>
    </location>
</feature>
<feature type="transmembrane region" description="Helical" evidence="7">
    <location>
        <begin position="180"/>
        <end position="200"/>
    </location>
</feature>
<organism evidence="11">
    <name type="scientific">Nippostrongylus brasiliensis</name>
    <name type="common">Rat hookworm</name>
    <dbReference type="NCBI Taxonomy" id="27835"/>
    <lineage>
        <taxon>Eukaryota</taxon>
        <taxon>Metazoa</taxon>
        <taxon>Ecdysozoa</taxon>
        <taxon>Nematoda</taxon>
        <taxon>Chromadorea</taxon>
        <taxon>Rhabditida</taxon>
        <taxon>Rhabditina</taxon>
        <taxon>Rhabditomorpha</taxon>
        <taxon>Strongyloidea</taxon>
        <taxon>Heligmosomidae</taxon>
        <taxon>Nippostrongylus</taxon>
    </lineage>
</organism>
<keyword evidence="8" id="KW-0732">Signal</keyword>
<evidence type="ECO:0000256" key="6">
    <source>
        <dbReference type="ARBA" id="ARBA00023136"/>
    </source>
</evidence>
<dbReference type="GO" id="GO:0016020">
    <property type="term" value="C:membrane"/>
    <property type="evidence" value="ECO:0007669"/>
    <property type="project" value="UniProtKB-SubCell"/>
</dbReference>
<dbReference type="EMBL" id="UYSL01005980">
    <property type="protein sequence ID" value="VDL67328.1"/>
    <property type="molecule type" value="Genomic_DNA"/>
</dbReference>
<evidence type="ECO:0000256" key="5">
    <source>
        <dbReference type="ARBA" id="ARBA00022989"/>
    </source>
</evidence>
<reference evidence="11" key="1">
    <citation type="submission" date="2017-02" db="UniProtKB">
        <authorList>
            <consortium name="WormBaseParasite"/>
        </authorList>
    </citation>
    <scope>IDENTIFICATION</scope>
</reference>
<evidence type="ECO:0000256" key="7">
    <source>
        <dbReference type="SAM" id="Phobius"/>
    </source>
</evidence>
<reference evidence="9 10" key="2">
    <citation type="submission" date="2018-11" db="EMBL/GenBank/DDBJ databases">
        <authorList>
            <consortium name="Pathogen Informatics"/>
        </authorList>
    </citation>
    <scope>NUCLEOTIDE SEQUENCE [LARGE SCALE GENOMIC DNA]</scope>
</reference>
<evidence type="ECO:0000256" key="4">
    <source>
        <dbReference type="ARBA" id="ARBA00022692"/>
    </source>
</evidence>
<keyword evidence="4 7" id="KW-0812">Transmembrane</keyword>
<feature type="signal peptide" evidence="8">
    <location>
        <begin position="1"/>
        <end position="21"/>
    </location>
</feature>
<keyword evidence="10" id="KW-1185">Reference proteome</keyword>
<name>A0A0N4XMI6_NIPBR</name>
<dbReference type="PANTHER" id="PTHR34093:SF1">
    <property type="entry name" value="CHLORIDE CHANNEL CLIC-LIKE PROTEIN 1"/>
    <property type="match status" value="1"/>
</dbReference>
<gene>
    <name evidence="9" type="ORF">NBR_LOCUS3739</name>
</gene>
<keyword evidence="6 7" id="KW-0472">Membrane</keyword>
<evidence type="ECO:0000256" key="8">
    <source>
        <dbReference type="SAM" id="SignalP"/>
    </source>
</evidence>
<sequence>MESHKLTSIIWVLMVINCVLCESDTDSIPIDWTDPNDPTYTLRATAKKGELANVGSGEKDNAVYDPTLRLILRQMFKELGVDPQEKTHFSKNARISLSSLDMKIIGSYLEVDTTENEQSMREQVRSALHNMIEVYSEDSSSSLWQELLTVAQPWISLLNMLILPPSLFFLLKSLLSSRSFWSGMLSVFFVVSMVTTYNRLYQEKLAQRMAEAMERKQDVCAPSSLLEQTLEYFTSFMMLRKKSPCLAFVESQTVSVVAEISLMDVFSDVLSSCVFGVLGNLGRHTNRFFREFYENVPLPVMLLMTVTLIFATVRIKTPIFTFEPLLLSTVRHT</sequence>
<keyword evidence="5 7" id="KW-1133">Transmembrane helix</keyword>
<evidence type="ECO:0000256" key="3">
    <source>
        <dbReference type="ARBA" id="ARBA00015571"/>
    </source>
</evidence>
<dbReference type="STRING" id="27835.A0A0N4XMI6"/>
<comment type="subcellular location">
    <subcellularLocation>
        <location evidence="1">Membrane</location>
        <topology evidence="1">Multi-pass membrane protein</topology>
    </subcellularLocation>
</comment>
<comment type="similarity">
    <text evidence="2">Belongs to the chloride channel MCLC family.</text>
</comment>
<evidence type="ECO:0000256" key="1">
    <source>
        <dbReference type="ARBA" id="ARBA00004141"/>
    </source>
</evidence>
<dbReference type="Proteomes" id="UP000271162">
    <property type="component" value="Unassembled WGS sequence"/>
</dbReference>